<reference evidence="5" key="1">
    <citation type="submission" date="2014-03" db="EMBL/GenBank/DDBJ databases">
        <title>The Genome Sequence of Puccinia striiformis f. sp. tritici PST-78.</title>
        <authorList>
            <consortium name="The Broad Institute Genome Sequencing Platform"/>
            <person name="Cuomo C."/>
            <person name="Hulbert S."/>
            <person name="Chen X."/>
            <person name="Walker B."/>
            <person name="Young S.K."/>
            <person name="Zeng Q."/>
            <person name="Gargeya S."/>
            <person name="Fitzgerald M."/>
            <person name="Haas B."/>
            <person name="Abouelleil A."/>
            <person name="Alvarado L."/>
            <person name="Arachchi H.M."/>
            <person name="Berlin A.M."/>
            <person name="Chapman S.B."/>
            <person name="Goldberg J."/>
            <person name="Griggs A."/>
            <person name="Gujja S."/>
            <person name="Hansen M."/>
            <person name="Howarth C."/>
            <person name="Imamovic A."/>
            <person name="Larimer J."/>
            <person name="McCowan C."/>
            <person name="Montmayeur A."/>
            <person name="Murphy C."/>
            <person name="Neiman D."/>
            <person name="Pearson M."/>
            <person name="Priest M."/>
            <person name="Roberts A."/>
            <person name="Saif S."/>
            <person name="Shea T."/>
            <person name="Sisk P."/>
            <person name="Sykes S."/>
            <person name="Wortman J."/>
            <person name="Nusbaum C."/>
            <person name="Birren B."/>
        </authorList>
    </citation>
    <scope>NUCLEOTIDE SEQUENCE [LARGE SCALE GENOMIC DNA]</scope>
    <source>
        <strain evidence="5">race PST-78</strain>
    </source>
</reference>
<evidence type="ECO:0000256" key="2">
    <source>
        <dbReference type="SAM" id="MobiDB-lite"/>
    </source>
</evidence>
<evidence type="ECO:0000259" key="3">
    <source>
        <dbReference type="Pfam" id="PF12776"/>
    </source>
</evidence>
<name>A0A0L0VXZ4_9BASI</name>
<evidence type="ECO:0000313" key="5">
    <source>
        <dbReference type="Proteomes" id="UP000054564"/>
    </source>
</evidence>
<comment type="caution">
    <text evidence="4">The sequence shown here is derived from an EMBL/GenBank/DDBJ whole genome shotgun (WGS) entry which is preliminary data.</text>
</comment>
<dbReference type="PANTHER" id="PTHR46929">
    <property type="entry name" value="EXPRESSED PROTEIN"/>
    <property type="match status" value="1"/>
</dbReference>
<dbReference type="OrthoDB" id="76215at2759"/>
<protein>
    <recommendedName>
        <fullName evidence="3">Myb/SANT-like domain-containing protein</fullName>
    </recommendedName>
</protein>
<dbReference type="PANTHER" id="PTHR46929:SF3">
    <property type="entry name" value="MYB_SANT-LIKE DOMAIN-CONTAINING PROTEIN"/>
    <property type="match status" value="1"/>
</dbReference>
<evidence type="ECO:0000256" key="1">
    <source>
        <dbReference type="SAM" id="Coils"/>
    </source>
</evidence>
<keyword evidence="1" id="KW-0175">Coiled coil</keyword>
<evidence type="ECO:0000313" key="4">
    <source>
        <dbReference type="EMBL" id="KNF04052.1"/>
    </source>
</evidence>
<keyword evidence="5" id="KW-1185">Reference proteome</keyword>
<accession>A0A0L0VXZ4</accession>
<feature type="domain" description="Myb/SANT-like" evidence="3">
    <location>
        <begin position="71"/>
        <end position="167"/>
    </location>
</feature>
<dbReference type="EMBL" id="AJIL01000014">
    <property type="protein sequence ID" value="KNF04052.1"/>
    <property type="molecule type" value="Genomic_DNA"/>
</dbReference>
<organism evidence="4 5">
    <name type="scientific">Puccinia striiformis f. sp. tritici PST-78</name>
    <dbReference type="NCBI Taxonomy" id="1165861"/>
    <lineage>
        <taxon>Eukaryota</taxon>
        <taxon>Fungi</taxon>
        <taxon>Dikarya</taxon>
        <taxon>Basidiomycota</taxon>
        <taxon>Pucciniomycotina</taxon>
        <taxon>Pucciniomycetes</taxon>
        <taxon>Pucciniales</taxon>
        <taxon>Pucciniaceae</taxon>
        <taxon>Puccinia</taxon>
    </lineage>
</organism>
<feature type="compositionally biased region" description="Low complexity" evidence="2">
    <location>
        <begin position="28"/>
        <end position="42"/>
    </location>
</feature>
<feature type="coiled-coil region" evidence="1">
    <location>
        <begin position="298"/>
        <end position="325"/>
    </location>
</feature>
<dbReference type="STRING" id="1165861.A0A0L0VXZ4"/>
<dbReference type="Proteomes" id="UP000054564">
    <property type="component" value="Unassembled WGS sequence"/>
</dbReference>
<sequence length="360" mass="40907">MTDIGEAWSTPIQAQHTHDPCLASHGMVSSSESVQSSQRILSSTSSILEASKPNHNHNSNNSSIIKQHKIMWTPEMENTALELYVRAVQDGKRSENGFVPDTHRSIARKLNDLFPNVDLDEKKVKSKYNQGFKRDYDTLKALRSACGFEWNDNICEVIASDEVWNQHLSSHPQARKFRNNPFPQSRQLELLFGPFGPSGSRVGGECMAITTMTTQTFGAIRNSENGFICKNDNSTGISEGTTPLSRARSRSRSPTRIRPHFITSTERILSDVPPPPPLLPLPPTGSDHQHRPRFFYELTKVEQAVDQLQEEFAHLLNEIELLKALSILESDTKAQVFLRLRTHDLRIRWLQQQFRNLREL</sequence>
<dbReference type="InterPro" id="IPR024752">
    <property type="entry name" value="Myb/SANT-like_dom"/>
</dbReference>
<gene>
    <name evidence="4" type="ORF">PSTG_02760</name>
</gene>
<dbReference type="Pfam" id="PF12776">
    <property type="entry name" value="Myb_DNA-bind_3"/>
    <property type="match status" value="1"/>
</dbReference>
<feature type="region of interest" description="Disordered" evidence="2">
    <location>
        <begin position="22"/>
        <end position="42"/>
    </location>
</feature>
<proteinExistence type="predicted"/>
<dbReference type="AlphaFoldDB" id="A0A0L0VXZ4"/>